<comment type="subcellular location">
    <subcellularLocation>
        <location evidence="7">Secreted</location>
        <location evidence="7">Cell wall</location>
    </subcellularLocation>
    <subcellularLocation>
        <location evidence="7">Secreted</location>
        <location evidence="7">Extracellular space</location>
        <location evidence="7">Apoplast</location>
    </subcellularLocation>
</comment>
<evidence type="ECO:0000256" key="3">
    <source>
        <dbReference type="ARBA" id="ARBA00022525"/>
    </source>
</evidence>
<comment type="PTM">
    <text evidence="7">Contains at least one intrachain disulfide bond essential for its enzymatic activity.</text>
</comment>
<protein>
    <recommendedName>
        <fullName evidence="7">Xyloglucan endotransglucosylase/hydrolase</fullName>
        <ecNumber evidence="7">2.4.1.207</ecNumber>
    </recommendedName>
</protein>
<comment type="function">
    <text evidence="7">Catalyzes xyloglucan endohydrolysis (XEH) and/or endotransglycosylation (XET). Cleaves and religates xyloglucan polymers, an essential constituent of the primary cell wall, and thereby participates in cell wall construction of growing tissues.</text>
</comment>
<dbReference type="PROSITE" id="PS51762">
    <property type="entry name" value="GH16_2"/>
    <property type="match status" value="1"/>
</dbReference>
<keyword evidence="1 7" id="KW-0134">Cell wall</keyword>
<dbReference type="InterPro" id="IPR013320">
    <property type="entry name" value="ConA-like_dom_sf"/>
</dbReference>
<dbReference type="GO" id="GO:0044042">
    <property type="term" value="P:glucan metabolic process"/>
    <property type="evidence" value="ECO:0007669"/>
    <property type="project" value="InterPro"/>
</dbReference>
<dbReference type="GO" id="GO:0004553">
    <property type="term" value="F:hydrolase activity, hydrolyzing O-glycosyl compounds"/>
    <property type="evidence" value="ECO:0007669"/>
    <property type="project" value="InterPro"/>
</dbReference>
<reference evidence="10" key="1">
    <citation type="journal article" date="2017" name="Front. Plant Sci.">
        <title>Climate Clever Clovers: New Paradigm to Reduce the Environmental Footprint of Ruminants by Breeding Low Methanogenic Forages Utilizing Haplotype Variation.</title>
        <authorList>
            <person name="Kaur P."/>
            <person name="Appels R."/>
            <person name="Bayer P.E."/>
            <person name="Keeble-Gagnere G."/>
            <person name="Wang J."/>
            <person name="Hirakawa H."/>
            <person name="Shirasawa K."/>
            <person name="Vercoe P."/>
            <person name="Stefanova K."/>
            <person name="Durmic Z."/>
            <person name="Nichols P."/>
            <person name="Revell C."/>
            <person name="Isobe S.N."/>
            <person name="Edwards D."/>
            <person name="Erskine W."/>
        </authorList>
    </citation>
    <scope>NUCLEOTIDE SEQUENCE [LARGE SCALE GENOMIC DNA]</scope>
    <source>
        <strain evidence="10">cv. Daliak</strain>
    </source>
</reference>
<dbReference type="GO" id="GO:0048046">
    <property type="term" value="C:apoplast"/>
    <property type="evidence" value="ECO:0007669"/>
    <property type="project" value="UniProtKB-SubCell"/>
</dbReference>
<dbReference type="GO" id="GO:0016762">
    <property type="term" value="F:xyloglucan:xyloglucosyl transferase activity"/>
    <property type="evidence" value="ECO:0007669"/>
    <property type="project" value="UniProtKB-EC"/>
</dbReference>
<dbReference type="AlphaFoldDB" id="A0A2Z6MYI3"/>
<dbReference type="InterPro" id="IPR010713">
    <property type="entry name" value="XET_C"/>
</dbReference>
<dbReference type="PANTHER" id="PTHR31062">
    <property type="entry name" value="XYLOGLUCAN ENDOTRANSGLUCOSYLASE/HYDROLASE PROTEIN 8-RELATED"/>
    <property type="match status" value="1"/>
</dbReference>
<organism evidence="9 10">
    <name type="scientific">Trifolium subterraneum</name>
    <name type="common">Subterranean clover</name>
    <dbReference type="NCBI Taxonomy" id="3900"/>
    <lineage>
        <taxon>Eukaryota</taxon>
        <taxon>Viridiplantae</taxon>
        <taxon>Streptophyta</taxon>
        <taxon>Embryophyta</taxon>
        <taxon>Tracheophyta</taxon>
        <taxon>Spermatophyta</taxon>
        <taxon>Magnoliopsida</taxon>
        <taxon>eudicotyledons</taxon>
        <taxon>Gunneridae</taxon>
        <taxon>Pentapetalae</taxon>
        <taxon>rosids</taxon>
        <taxon>fabids</taxon>
        <taxon>Fabales</taxon>
        <taxon>Fabaceae</taxon>
        <taxon>Papilionoideae</taxon>
        <taxon>50 kb inversion clade</taxon>
        <taxon>NPAAA clade</taxon>
        <taxon>Hologalegina</taxon>
        <taxon>IRL clade</taxon>
        <taxon>Trifolieae</taxon>
        <taxon>Trifolium</taxon>
    </lineage>
</organism>
<proteinExistence type="inferred from homology"/>
<evidence type="ECO:0000256" key="4">
    <source>
        <dbReference type="ARBA" id="ARBA00022679"/>
    </source>
</evidence>
<comment type="similarity">
    <text evidence="7">Belongs to the glycosyl hydrolase 16 family.</text>
</comment>
<evidence type="ECO:0000256" key="5">
    <source>
        <dbReference type="ARBA" id="ARBA00022801"/>
    </source>
</evidence>
<dbReference type="EC" id="2.4.1.207" evidence="7"/>
<name>A0A2Z6MYI3_TRISU</name>
<dbReference type="Proteomes" id="UP000242715">
    <property type="component" value="Unassembled WGS sequence"/>
</dbReference>
<dbReference type="Pfam" id="PF00722">
    <property type="entry name" value="Glyco_hydro_16"/>
    <property type="match status" value="2"/>
</dbReference>
<keyword evidence="5 7" id="KW-0378">Hydrolase</keyword>
<dbReference type="GO" id="GO:0071555">
    <property type="term" value="P:cell wall organization"/>
    <property type="evidence" value="ECO:0007669"/>
    <property type="project" value="UniProtKB-KW"/>
</dbReference>
<dbReference type="InterPro" id="IPR000757">
    <property type="entry name" value="Beta-glucanase-like"/>
</dbReference>
<dbReference type="Gene3D" id="2.60.120.200">
    <property type="match status" value="2"/>
</dbReference>
<dbReference type="OrthoDB" id="1934434at2759"/>
<evidence type="ECO:0000259" key="8">
    <source>
        <dbReference type="PROSITE" id="PS51762"/>
    </source>
</evidence>
<keyword evidence="10" id="KW-1185">Reference proteome</keyword>
<feature type="domain" description="GH16" evidence="8">
    <location>
        <begin position="4"/>
        <end position="206"/>
    </location>
</feature>
<dbReference type="EMBL" id="DF973682">
    <property type="protein sequence ID" value="GAU37638.1"/>
    <property type="molecule type" value="Genomic_DNA"/>
</dbReference>
<dbReference type="InterPro" id="IPR044791">
    <property type="entry name" value="Beta-glucanase/XTH"/>
</dbReference>
<keyword evidence="7" id="KW-0961">Cell wall biogenesis/degradation</keyword>
<evidence type="ECO:0000256" key="2">
    <source>
        <dbReference type="ARBA" id="ARBA00022523"/>
    </source>
</evidence>
<evidence type="ECO:0000313" key="9">
    <source>
        <dbReference type="EMBL" id="GAU37638.1"/>
    </source>
</evidence>
<keyword evidence="6 7" id="KW-0326">Glycosidase</keyword>
<keyword evidence="4 7" id="KW-0808">Transferase</keyword>
<sequence>MLAAIFIFAFVPNIIHVKANFSKSMYLTWGVQHASIIGEDLHLVLDKSSGSAARSKRSFLFGSIEMLIKLIPGNSAGVVTAYYLSSEGSQHDEIDFEFLGISYPNKQGMRVYTSLWNADNWATRGGLVKTDWSNAPFKVDFHRFRARACKWNGAASINQCASYVKANWWTSSIYKQLSYGNVRQLIWVRKNFMTYDYCKDYKRFNGHIPHECFKTHF</sequence>
<keyword evidence="2 7" id="KW-0052">Apoplast</keyword>
<dbReference type="SUPFAM" id="SSF49899">
    <property type="entry name" value="Concanavalin A-like lectins/glucanases"/>
    <property type="match status" value="1"/>
</dbReference>
<evidence type="ECO:0000256" key="7">
    <source>
        <dbReference type="RuleBase" id="RU361120"/>
    </source>
</evidence>
<dbReference type="Pfam" id="PF06955">
    <property type="entry name" value="XET_C"/>
    <property type="match status" value="1"/>
</dbReference>
<keyword evidence="3 7" id="KW-0964">Secreted</keyword>
<evidence type="ECO:0000256" key="1">
    <source>
        <dbReference type="ARBA" id="ARBA00022512"/>
    </source>
</evidence>
<evidence type="ECO:0000313" key="10">
    <source>
        <dbReference type="Proteomes" id="UP000242715"/>
    </source>
</evidence>
<gene>
    <name evidence="9" type="ORF">TSUD_60180</name>
</gene>
<accession>A0A2Z6MYI3</accession>
<evidence type="ECO:0000256" key="6">
    <source>
        <dbReference type="ARBA" id="ARBA00023295"/>
    </source>
</evidence>